<proteinExistence type="predicted"/>
<dbReference type="OrthoDB" id="9798280at2"/>
<dbReference type="Pfam" id="PF11950">
    <property type="entry name" value="DUF3467"/>
    <property type="match status" value="1"/>
</dbReference>
<gene>
    <name evidence="1" type="ORF">C5689_17090</name>
</gene>
<sequence>MVDGVRQSAVLWDDRNMVTHFANVVNIQSTLEQVDLFFGTNKTWNIGNERQVHVELTDRVILSPHAAKRLSVALAGVLKEYESRHGALKIDGR</sequence>
<accession>A0A2U1SM08</accession>
<dbReference type="AlphaFoldDB" id="A0A2U1SM08"/>
<evidence type="ECO:0000313" key="2">
    <source>
        <dbReference type="Proteomes" id="UP000245137"/>
    </source>
</evidence>
<protein>
    <submittedName>
        <fullName evidence="1">DUF3467 domain-containing protein</fullName>
    </submittedName>
</protein>
<evidence type="ECO:0000313" key="1">
    <source>
        <dbReference type="EMBL" id="PWB92651.1"/>
    </source>
</evidence>
<comment type="caution">
    <text evidence="1">The sequence shown here is derived from an EMBL/GenBank/DDBJ whole genome shotgun (WGS) entry which is preliminary data.</text>
</comment>
<name>A0A2U1SM08_METSR</name>
<dbReference type="Proteomes" id="UP000245137">
    <property type="component" value="Unassembled WGS sequence"/>
</dbReference>
<keyword evidence="2" id="KW-1185">Reference proteome</keyword>
<dbReference type="EMBL" id="PUIV01000041">
    <property type="protein sequence ID" value="PWB92651.1"/>
    <property type="molecule type" value="Genomic_DNA"/>
</dbReference>
<dbReference type="InterPro" id="IPR021857">
    <property type="entry name" value="DUF3467"/>
</dbReference>
<organism evidence="1 2">
    <name type="scientific">Methylosinus sporium</name>
    <dbReference type="NCBI Taxonomy" id="428"/>
    <lineage>
        <taxon>Bacteria</taxon>
        <taxon>Pseudomonadati</taxon>
        <taxon>Pseudomonadota</taxon>
        <taxon>Alphaproteobacteria</taxon>
        <taxon>Hyphomicrobiales</taxon>
        <taxon>Methylocystaceae</taxon>
        <taxon>Methylosinus</taxon>
    </lineage>
</organism>
<reference evidence="1 2" key="1">
    <citation type="journal article" date="2018" name="Appl. Microbiol. Biotechnol.">
        <title>Co-cultivation of the strictly anaerobic methanogen Methanosarcina barkeri with aerobic methanotrophs in an oxygen-limited membrane bioreactor.</title>
        <authorList>
            <person name="In 't Zandt M.H."/>
            <person name="van den Bosch T.J.M."/>
            <person name="Rijkers R."/>
            <person name="van Kessel M.A.H.J."/>
            <person name="Jetten M.S.M."/>
            <person name="Welte C.U."/>
        </authorList>
    </citation>
    <scope>NUCLEOTIDE SEQUENCE [LARGE SCALE GENOMIC DNA]</scope>
    <source>
        <strain evidence="1 2">DSM 17706</strain>
    </source>
</reference>